<keyword evidence="1" id="KW-0378">Hydrolase</keyword>
<keyword evidence="2" id="KW-0732">Signal</keyword>
<dbReference type="OrthoDB" id="9794725at2"/>
<evidence type="ECO:0000313" key="4">
    <source>
        <dbReference type="EMBL" id="MVZ62996.1"/>
    </source>
</evidence>
<dbReference type="Gene3D" id="3.40.50.1820">
    <property type="entry name" value="alpha/beta hydrolase"/>
    <property type="match status" value="1"/>
</dbReference>
<evidence type="ECO:0000313" key="5">
    <source>
        <dbReference type="Proteomes" id="UP000435036"/>
    </source>
</evidence>
<name>A0A6N8L0W5_9SPHI</name>
<dbReference type="PANTHER" id="PTHR48081">
    <property type="entry name" value="AB HYDROLASE SUPERFAMILY PROTEIN C4A8.06C"/>
    <property type="match status" value="1"/>
</dbReference>
<proteinExistence type="predicted"/>
<dbReference type="RefSeq" id="WP_160369723.1">
    <property type="nucleotide sequence ID" value="NZ_WSQA01000010.1"/>
</dbReference>
<comment type="caution">
    <text evidence="4">The sequence shown here is derived from an EMBL/GenBank/DDBJ whole genome shotgun (WGS) entry which is preliminary data.</text>
</comment>
<dbReference type="AlphaFoldDB" id="A0A6N8L0W5"/>
<protein>
    <submittedName>
        <fullName evidence="4">Prolyl oligopeptidase family serine peptidase</fullName>
    </submittedName>
</protein>
<sequence length="288" mass="32323">MKNVFFILTMLVSSTAFAQDVGEMKPLYEGKIIPGATHPTAELAEVDIPKLYVHAAEKGDKDFVFLIIPGGGYANVAINHEGHDVANRLNGLGYDAYVLFYRLPKVETMKDKRFGPLQDAQYAIRTIKRENPGKRVVVMGFSAGGHLASSLSTLYDKPQTQALKDTNLRPSFSVLCYPVISMDEAITHKGSKTKLIGPDFKEEDLSLFSTELQVDENTPPTFLMSAKDDKGVPIENSYRYQEALKKNKVENTIFTYEEGGHGFGMYNKTDKRDWFEAMLNWLNQVSKF</sequence>
<dbReference type="GO" id="GO:0006508">
    <property type="term" value="P:proteolysis"/>
    <property type="evidence" value="ECO:0007669"/>
    <property type="project" value="InterPro"/>
</dbReference>
<evidence type="ECO:0000256" key="2">
    <source>
        <dbReference type="SAM" id="SignalP"/>
    </source>
</evidence>
<dbReference type="SUPFAM" id="SSF53474">
    <property type="entry name" value="alpha/beta-Hydrolases"/>
    <property type="match status" value="1"/>
</dbReference>
<dbReference type="GO" id="GO:0008236">
    <property type="term" value="F:serine-type peptidase activity"/>
    <property type="evidence" value="ECO:0007669"/>
    <property type="project" value="InterPro"/>
</dbReference>
<accession>A0A6N8L0W5</accession>
<evidence type="ECO:0000256" key="1">
    <source>
        <dbReference type="ARBA" id="ARBA00022801"/>
    </source>
</evidence>
<organism evidence="4 5">
    <name type="scientific">Sphingobacterium humi</name>
    <dbReference type="NCBI Taxonomy" id="1796905"/>
    <lineage>
        <taxon>Bacteria</taxon>
        <taxon>Pseudomonadati</taxon>
        <taxon>Bacteroidota</taxon>
        <taxon>Sphingobacteriia</taxon>
        <taxon>Sphingobacteriales</taxon>
        <taxon>Sphingobacteriaceae</taxon>
        <taxon>Sphingobacterium</taxon>
    </lineage>
</organism>
<dbReference type="InterPro" id="IPR001375">
    <property type="entry name" value="Peptidase_S9_cat"/>
</dbReference>
<keyword evidence="5" id="KW-1185">Reference proteome</keyword>
<dbReference type="PANTHER" id="PTHR48081:SF6">
    <property type="entry name" value="PEPTIDASE S9 PROLYL OLIGOPEPTIDASE CATALYTIC DOMAIN-CONTAINING PROTEIN"/>
    <property type="match status" value="1"/>
</dbReference>
<dbReference type="EMBL" id="WSQA01000010">
    <property type="protein sequence ID" value="MVZ62996.1"/>
    <property type="molecule type" value="Genomic_DNA"/>
</dbReference>
<dbReference type="Proteomes" id="UP000435036">
    <property type="component" value="Unassembled WGS sequence"/>
</dbReference>
<feature type="chain" id="PRO_5026815770" evidence="2">
    <location>
        <begin position="19"/>
        <end position="288"/>
    </location>
</feature>
<feature type="domain" description="Peptidase S9 prolyl oligopeptidase catalytic" evidence="3">
    <location>
        <begin position="134"/>
        <end position="286"/>
    </location>
</feature>
<feature type="signal peptide" evidence="2">
    <location>
        <begin position="1"/>
        <end position="18"/>
    </location>
</feature>
<evidence type="ECO:0000259" key="3">
    <source>
        <dbReference type="Pfam" id="PF00326"/>
    </source>
</evidence>
<dbReference type="InterPro" id="IPR029058">
    <property type="entry name" value="AB_hydrolase_fold"/>
</dbReference>
<reference evidence="4 5" key="1">
    <citation type="submission" date="2019-12" db="EMBL/GenBank/DDBJ databases">
        <authorList>
            <person name="Dong K."/>
        </authorList>
    </citation>
    <scope>NUCLEOTIDE SEQUENCE [LARGE SCALE GENOMIC DNA]</scope>
    <source>
        <strain evidence="4 5">JCM 31225</strain>
    </source>
</reference>
<dbReference type="Pfam" id="PF00326">
    <property type="entry name" value="Peptidase_S9"/>
    <property type="match status" value="1"/>
</dbReference>
<gene>
    <name evidence="4" type="ORF">GQF63_13255</name>
</gene>
<dbReference type="InterPro" id="IPR050300">
    <property type="entry name" value="GDXG_lipolytic_enzyme"/>
</dbReference>